<accession>A0ABQ4R2F9</accession>
<feature type="domain" description="Lysozyme inhibitor LprI-like N-terminal" evidence="2">
    <location>
        <begin position="51"/>
        <end position="149"/>
    </location>
</feature>
<dbReference type="EMBL" id="BPQH01000011">
    <property type="protein sequence ID" value="GJD51021.1"/>
    <property type="molecule type" value="Genomic_DNA"/>
</dbReference>
<gene>
    <name evidence="3" type="ORF">OPKNFCMD_3772</name>
</gene>
<evidence type="ECO:0000256" key="1">
    <source>
        <dbReference type="SAM" id="SignalP"/>
    </source>
</evidence>
<dbReference type="PROSITE" id="PS51257">
    <property type="entry name" value="PROKAR_LIPOPROTEIN"/>
    <property type="match status" value="1"/>
</dbReference>
<dbReference type="Gene3D" id="1.20.1270.180">
    <property type="match status" value="1"/>
</dbReference>
<reference evidence="3" key="2">
    <citation type="submission" date="2021-08" db="EMBL/GenBank/DDBJ databases">
        <authorList>
            <person name="Tani A."/>
            <person name="Ola A."/>
            <person name="Ogura Y."/>
            <person name="Katsura K."/>
            <person name="Hayashi T."/>
        </authorList>
    </citation>
    <scope>NUCLEOTIDE SEQUENCE</scope>
    <source>
        <strain evidence="3">KCTC 52305</strain>
    </source>
</reference>
<dbReference type="InterPro" id="IPR009739">
    <property type="entry name" value="LprI-like_N"/>
</dbReference>
<keyword evidence="1" id="KW-0732">Signal</keyword>
<dbReference type="Proteomes" id="UP001055167">
    <property type="component" value="Unassembled WGS sequence"/>
</dbReference>
<dbReference type="Pfam" id="PF07007">
    <property type="entry name" value="LprI"/>
    <property type="match status" value="1"/>
</dbReference>
<evidence type="ECO:0000313" key="3">
    <source>
        <dbReference type="EMBL" id="GJD51021.1"/>
    </source>
</evidence>
<name>A0ABQ4R2F9_9HYPH</name>
<reference evidence="3" key="1">
    <citation type="journal article" date="2021" name="Front. Microbiol.">
        <title>Comprehensive Comparative Genomics and Phenotyping of Methylobacterium Species.</title>
        <authorList>
            <person name="Alessa O."/>
            <person name="Ogura Y."/>
            <person name="Fujitani Y."/>
            <person name="Takami H."/>
            <person name="Hayashi T."/>
            <person name="Sahin N."/>
            <person name="Tani A."/>
        </authorList>
    </citation>
    <scope>NUCLEOTIDE SEQUENCE</scope>
    <source>
        <strain evidence="3">KCTC 52305</strain>
    </source>
</reference>
<dbReference type="RefSeq" id="WP_128564736.1">
    <property type="nucleotide sequence ID" value="NZ_BPQH01000011.1"/>
</dbReference>
<keyword evidence="4" id="KW-1185">Reference proteome</keyword>
<protein>
    <recommendedName>
        <fullName evidence="2">Lysozyme inhibitor LprI-like N-terminal domain-containing protein</fullName>
    </recommendedName>
</protein>
<proteinExistence type="predicted"/>
<sequence>MRVIALVLVGTLAAGCAAGAAEEPYAPAEAVSAAAILRKCTGGRLAEYQKGACLDDAAKDLGARLKAEVARKVAAIDAVGSRAPSPGSLAGREDADSWRKAFLAAQKAWEEYDRLHCDSMYDYDYHGGSNAGQFASMCRIRHLVARINEIRG</sequence>
<evidence type="ECO:0000313" key="4">
    <source>
        <dbReference type="Proteomes" id="UP001055167"/>
    </source>
</evidence>
<feature type="chain" id="PRO_5046732178" description="Lysozyme inhibitor LprI-like N-terminal domain-containing protein" evidence="1">
    <location>
        <begin position="21"/>
        <end position="152"/>
    </location>
</feature>
<comment type="caution">
    <text evidence="3">The sequence shown here is derived from an EMBL/GenBank/DDBJ whole genome shotgun (WGS) entry which is preliminary data.</text>
</comment>
<organism evidence="3 4">
    <name type="scientific">Methylobacterium crusticola</name>
    <dbReference type="NCBI Taxonomy" id="1697972"/>
    <lineage>
        <taxon>Bacteria</taxon>
        <taxon>Pseudomonadati</taxon>
        <taxon>Pseudomonadota</taxon>
        <taxon>Alphaproteobacteria</taxon>
        <taxon>Hyphomicrobiales</taxon>
        <taxon>Methylobacteriaceae</taxon>
        <taxon>Methylobacterium</taxon>
    </lineage>
</organism>
<evidence type="ECO:0000259" key="2">
    <source>
        <dbReference type="Pfam" id="PF07007"/>
    </source>
</evidence>
<feature type="signal peptide" evidence="1">
    <location>
        <begin position="1"/>
        <end position="20"/>
    </location>
</feature>